<comment type="caution">
    <text evidence="2">The sequence shown here is derived from an EMBL/GenBank/DDBJ whole genome shotgun (WGS) entry which is preliminary data.</text>
</comment>
<evidence type="ECO:0000313" key="2">
    <source>
        <dbReference type="EMBL" id="MBP2706402.1"/>
    </source>
</evidence>
<feature type="compositionally biased region" description="Basic and acidic residues" evidence="1">
    <location>
        <begin position="1"/>
        <end position="20"/>
    </location>
</feature>
<accession>A0A940WN27</accession>
<reference evidence="2" key="1">
    <citation type="submission" date="2021-02" db="EMBL/GenBank/DDBJ databases">
        <title>Draft genome sequence of Microbispora sp. RL4-1S isolated from rice leaves in Thailand.</title>
        <authorList>
            <person name="Muangham S."/>
            <person name="Duangmal K."/>
        </authorList>
    </citation>
    <scope>NUCLEOTIDE SEQUENCE</scope>
    <source>
        <strain evidence="2">RL4-1S</strain>
    </source>
</reference>
<organism evidence="2 3">
    <name type="scientific">Microbispora oryzae</name>
    <dbReference type="NCBI Taxonomy" id="2806554"/>
    <lineage>
        <taxon>Bacteria</taxon>
        <taxon>Bacillati</taxon>
        <taxon>Actinomycetota</taxon>
        <taxon>Actinomycetes</taxon>
        <taxon>Streptosporangiales</taxon>
        <taxon>Streptosporangiaceae</taxon>
        <taxon>Microbispora</taxon>
    </lineage>
</organism>
<proteinExistence type="predicted"/>
<dbReference type="Proteomes" id="UP000674234">
    <property type="component" value="Unassembled WGS sequence"/>
</dbReference>
<keyword evidence="3" id="KW-1185">Reference proteome</keyword>
<dbReference type="EMBL" id="JAFCNB010000012">
    <property type="protein sequence ID" value="MBP2706402.1"/>
    <property type="molecule type" value="Genomic_DNA"/>
</dbReference>
<evidence type="ECO:0000256" key="1">
    <source>
        <dbReference type="SAM" id="MobiDB-lite"/>
    </source>
</evidence>
<sequence>MGQGDPGERGEQAKGGEGVRQEVSGDQFAILLKQCRYADTRQARHDCRDAVRARYRIGARNPLLDCRTYSGVTVCGPLPLSPVEEECVTQSVAGGLTRRRAEVECFAFR</sequence>
<gene>
    <name evidence="2" type="ORF">JOL79_21565</name>
</gene>
<name>A0A940WN27_9ACTN</name>
<feature type="region of interest" description="Disordered" evidence="1">
    <location>
        <begin position="1"/>
        <end position="21"/>
    </location>
</feature>
<evidence type="ECO:0000313" key="3">
    <source>
        <dbReference type="Proteomes" id="UP000674234"/>
    </source>
</evidence>
<dbReference type="AlphaFoldDB" id="A0A940WN27"/>
<protein>
    <submittedName>
        <fullName evidence="2">Uncharacterized protein</fullName>
    </submittedName>
</protein>